<feature type="transmembrane region" description="Helical" evidence="2">
    <location>
        <begin position="55"/>
        <end position="78"/>
    </location>
</feature>
<evidence type="ECO:0000313" key="3">
    <source>
        <dbReference type="EMBL" id="TRM59578.1"/>
    </source>
</evidence>
<keyword evidence="2" id="KW-0472">Membrane</keyword>
<dbReference type="Proteomes" id="UP000320762">
    <property type="component" value="Unassembled WGS sequence"/>
</dbReference>
<feature type="compositionally biased region" description="Polar residues" evidence="1">
    <location>
        <begin position="300"/>
        <end position="310"/>
    </location>
</feature>
<keyword evidence="2" id="KW-1133">Transmembrane helix</keyword>
<keyword evidence="2" id="KW-0812">Transmembrane</keyword>
<feature type="transmembrane region" description="Helical" evidence="2">
    <location>
        <begin position="216"/>
        <end position="237"/>
    </location>
</feature>
<feature type="region of interest" description="Disordered" evidence="1">
    <location>
        <begin position="300"/>
        <end position="328"/>
    </location>
</feature>
<comment type="caution">
    <text evidence="3">The sequence shown here is derived from an EMBL/GenBank/DDBJ whole genome shotgun (WGS) entry which is preliminary data.</text>
</comment>
<feature type="transmembrane region" description="Helical" evidence="2">
    <location>
        <begin position="112"/>
        <end position="131"/>
    </location>
</feature>
<dbReference type="EMBL" id="VDMD01000027">
    <property type="protein sequence ID" value="TRM59578.1"/>
    <property type="molecule type" value="Genomic_DNA"/>
</dbReference>
<feature type="transmembrane region" description="Helical" evidence="2">
    <location>
        <begin position="176"/>
        <end position="195"/>
    </location>
</feature>
<gene>
    <name evidence="3" type="ORF">BD626DRAFT_150908</name>
</gene>
<protein>
    <submittedName>
        <fullName evidence="3">Uncharacterized protein</fullName>
    </submittedName>
</protein>
<accession>A0A550C469</accession>
<name>A0A550C469_9AGAR</name>
<dbReference type="OrthoDB" id="3174319at2759"/>
<feature type="transmembrane region" description="Helical" evidence="2">
    <location>
        <begin position="138"/>
        <end position="156"/>
    </location>
</feature>
<dbReference type="AlphaFoldDB" id="A0A550C469"/>
<sequence length="328" mass="35198">MSTPPSISQPLSSYDVALLRECLLETAINSACYGIQVALSIAAISALVRKEGRAWILATAVIALYIASTTDAATSIMWNLVQMPVLGVNALDIDINAILHDLNALSVASTHVNYLVSDALVAWRAWILWPYSRIIHGVLLLCMTGTLAGAIAESVWAMRDPFSSAGPAKLSLSIDLPVWVTNIVATTFVGVQVWFHRRHIISSLGPFSKESQVGRILIILLESGLGYCSILTTIIALDLTNNNGAAYRSIYTVAYKLASIYPIFVVFVVTAQEHLTAKSIIGGQSSFLASLQFVPGVSAPTQSEPVSSTGHDSEDIELVTRSQPADVQ</sequence>
<evidence type="ECO:0000256" key="2">
    <source>
        <dbReference type="SAM" id="Phobius"/>
    </source>
</evidence>
<proteinExistence type="predicted"/>
<reference evidence="3 4" key="1">
    <citation type="journal article" date="2019" name="New Phytol.">
        <title>Comparative genomics reveals unique wood-decay strategies and fruiting body development in the Schizophyllaceae.</title>
        <authorList>
            <person name="Almasi E."/>
            <person name="Sahu N."/>
            <person name="Krizsan K."/>
            <person name="Balint B."/>
            <person name="Kovacs G.M."/>
            <person name="Kiss B."/>
            <person name="Cseklye J."/>
            <person name="Drula E."/>
            <person name="Henrissat B."/>
            <person name="Nagy I."/>
            <person name="Chovatia M."/>
            <person name="Adam C."/>
            <person name="LaButti K."/>
            <person name="Lipzen A."/>
            <person name="Riley R."/>
            <person name="Grigoriev I.V."/>
            <person name="Nagy L.G."/>
        </authorList>
    </citation>
    <scope>NUCLEOTIDE SEQUENCE [LARGE SCALE GENOMIC DNA]</scope>
    <source>
        <strain evidence="3 4">NL-1724</strain>
    </source>
</reference>
<evidence type="ECO:0000256" key="1">
    <source>
        <dbReference type="SAM" id="MobiDB-lite"/>
    </source>
</evidence>
<feature type="transmembrane region" description="Helical" evidence="2">
    <location>
        <begin position="249"/>
        <end position="269"/>
    </location>
</feature>
<evidence type="ECO:0000313" key="4">
    <source>
        <dbReference type="Proteomes" id="UP000320762"/>
    </source>
</evidence>
<organism evidence="3 4">
    <name type="scientific">Schizophyllum amplum</name>
    <dbReference type="NCBI Taxonomy" id="97359"/>
    <lineage>
        <taxon>Eukaryota</taxon>
        <taxon>Fungi</taxon>
        <taxon>Dikarya</taxon>
        <taxon>Basidiomycota</taxon>
        <taxon>Agaricomycotina</taxon>
        <taxon>Agaricomycetes</taxon>
        <taxon>Agaricomycetidae</taxon>
        <taxon>Agaricales</taxon>
        <taxon>Schizophyllaceae</taxon>
        <taxon>Schizophyllum</taxon>
    </lineage>
</organism>
<keyword evidence="4" id="KW-1185">Reference proteome</keyword>
<feature type="transmembrane region" description="Helical" evidence="2">
    <location>
        <begin position="27"/>
        <end position="48"/>
    </location>
</feature>